<dbReference type="AlphaFoldDB" id="A0A2A4B5G9"/>
<dbReference type="InterPro" id="IPR012577">
    <property type="entry name" value="NIPSNAP"/>
</dbReference>
<evidence type="ECO:0000313" key="3">
    <source>
        <dbReference type="Proteomes" id="UP000218366"/>
    </source>
</evidence>
<dbReference type="Proteomes" id="UP000218366">
    <property type="component" value="Unassembled WGS sequence"/>
</dbReference>
<organism evidence="2 3">
    <name type="scientific">Sphingomonas spermidinifaciens</name>
    <dbReference type="NCBI Taxonomy" id="1141889"/>
    <lineage>
        <taxon>Bacteria</taxon>
        <taxon>Pseudomonadati</taxon>
        <taxon>Pseudomonadota</taxon>
        <taxon>Alphaproteobacteria</taxon>
        <taxon>Sphingomonadales</taxon>
        <taxon>Sphingomonadaceae</taxon>
        <taxon>Sphingomonas</taxon>
    </lineage>
</organism>
<dbReference type="RefSeq" id="WP_096342837.1">
    <property type="nucleotide sequence ID" value="NZ_NWMW01000001.1"/>
</dbReference>
<keyword evidence="3" id="KW-1185">Reference proteome</keyword>
<dbReference type="SUPFAM" id="SSF54909">
    <property type="entry name" value="Dimeric alpha+beta barrel"/>
    <property type="match status" value="1"/>
</dbReference>
<proteinExistence type="predicted"/>
<comment type="caution">
    <text evidence="2">The sequence shown here is derived from an EMBL/GenBank/DDBJ whole genome shotgun (WGS) entry which is preliminary data.</text>
</comment>
<dbReference type="Pfam" id="PF07978">
    <property type="entry name" value="NIPSNAP"/>
    <property type="match status" value="1"/>
</dbReference>
<evidence type="ECO:0000313" key="2">
    <source>
        <dbReference type="EMBL" id="PCD04443.1"/>
    </source>
</evidence>
<protein>
    <submittedName>
        <fullName evidence="2">NIPSNAP family protein</fullName>
    </submittedName>
</protein>
<sequence>MIVALTTLALAEAAQPRLDPRAATYELRIYHAAPGKLDALNARFRGHTLGLFEKHGMTNVAYWVEAPNEKSPGGRVVYVLAYPDRTAREKSWAAFVADPEWKRVAAASEANGKLVARVETIFMTQADYSPPIRLGK</sequence>
<feature type="domain" description="NIPSNAP" evidence="1">
    <location>
        <begin position="25"/>
        <end position="130"/>
    </location>
</feature>
<name>A0A2A4B5G9_9SPHN</name>
<dbReference type="OrthoDB" id="9812037at2"/>
<accession>A0A2A4B5G9</accession>
<dbReference type="InterPro" id="IPR011008">
    <property type="entry name" value="Dimeric_a/b-barrel"/>
</dbReference>
<dbReference type="EMBL" id="NWMW01000001">
    <property type="protein sequence ID" value="PCD04443.1"/>
    <property type="molecule type" value="Genomic_DNA"/>
</dbReference>
<dbReference type="Gene3D" id="3.30.70.100">
    <property type="match status" value="1"/>
</dbReference>
<reference evidence="2 3" key="1">
    <citation type="submission" date="2017-09" db="EMBL/GenBank/DDBJ databases">
        <title>Sphingomonas spermidinifaciens 9NM-10, whole genome shotgun sequence.</title>
        <authorList>
            <person name="Feng G."/>
            <person name="Zhu H."/>
        </authorList>
    </citation>
    <scope>NUCLEOTIDE SEQUENCE [LARGE SCALE GENOMIC DNA]</scope>
    <source>
        <strain evidence="2 3">9NM-10</strain>
    </source>
</reference>
<gene>
    <name evidence="2" type="ORF">COC42_09315</name>
</gene>
<evidence type="ECO:0000259" key="1">
    <source>
        <dbReference type="Pfam" id="PF07978"/>
    </source>
</evidence>